<evidence type="ECO:0000313" key="2">
    <source>
        <dbReference type="Proteomes" id="UP000790709"/>
    </source>
</evidence>
<name>A0ACB8AXZ9_9AGAM</name>
<evidence type="ECO:0000313" key="1">
    <source>
        <dbReference type="EMBL" id="KAH7918177.1"/>
    </source>
</evidence>
<organism evidence="1 2">
    <name type="scientific">Leucogyrophana mollusca</name>
    <dbReference type="NCBI Taxonomy" id="85980"/>
    <lineage>
        <taxon>Eukaryota</taxon>
        <taxon>Fungi</taxon>
        <taxon>Dikarya</taxon>
        <taxon>Basidiomycota</taxon>
        <taxon>Agaricomycotina</taxon>
        <taxon>Agaricomycetes</taxon>
        <taxon>Agaricomycetidae</taxon>
        <taxon>Boletales</taxon>
        <taxon>Boletales incertae sedis</taxon>
        <taxon>Leucogyrophana</taxon>
    </lineage>
</organism>
<dbReference type="Proteomes" id="UP000790709">
    <property type="component" value="Unassembled WGS sequence"/>
</dbReference>
<gene>
    <name evidence="1" type="ORF">BV22DRAFT_1025013</name>
</gene>
<proteinExistence type="predicted"/>
<protein>
    <submittedName>
        <fullName evidence="1">Uncharacterized protein</fullName>
    </submittedName>
</protein>
<dbReference type="EMBL" id="MU266837">
    <property type="protein sequence ID" value="KAH7918177.1"/>
    <property type="molecule type" value="Genomic_DNA"/>
</dbReference>
<keyword evidence="2" id="KW-1185">Reference proteome</keyword>
<reference evidence="1" key="1">
    <citation type="journal article" date="2021" name="New Phytol.">
        <title>Evolutionary innovations through gain and loss of genes in the ectomycorrhizal Boletales.</title>
        <authorList>
            <person name="Wu G."/>
            <person name="Miyauchi S."/>
            <person name="Morin E."/>
            <person name="Kuo A."/>
            <person name="Drula E."/>
            <person name="Varga T."/>
            <person name="Kohler A."/>
            <person name="Feng B."/>
            <person name="Cao Y."/>
            <person name="Lipzen A."/>
            <person name="Daum C."/>
            <person name="Hundley H."/>
            <person name="Pangilinan J."/>
            <person name="Johnson J."/>
            <person name="Barry K."/>
            <person name="LaButti K."/>
            <person name="Ng V."/>
            <person name="Ahrendt S."/>
            <person name="Min B."/>
            <person name="Choi I.G."/>
            <person name="Park H."/>
            <person name="Plett J.M."/>
            <person name="Magnuson J."/>
            <person name="Spatafora J.W."/>
            <person name="Nagy L.G."/>
            <person name="Henrissat B."/>
            <person name="Grigoriev I.V."/>
            <person name="Yang Z.L."/>
            <person name="Xu J."/>
            <person name="Martin F.M."/>
        </authorList>
    </citation>
    <scope>NUCLEOTIDE SEQUENCE</scope>
    <source>
        <strain evidence="1">KUC20120723A-06</strain>
    </source>
</reference>
<feature type="non-terminal residue" evidence="1">
    <location>
        <position position="1"/>
    </location>
</feature>
<comment type="caution">
    <text evidence="1">The sequence shown here is derived from an EMBL/GenBank/DDBJ whole genome shotgun (WGS) entry which is preliminary data.</text>
</comment>
<sequence>VAKHVYTGPSSALRAEPGSKGTRACNAKIHGMTKVKPEHVAYSMVLARVNISSADTWNEVDGGFKYRTFYYNIISTLRDNPDKAWAEATLAFWNK</sequence>
<accession>A0ACB8AXZ9</accession>